<dbReference type="Gene3D" id="1.20.1420.20">
    <property type="entry name" value="M75 peptidase, HXXE motif"/>
    <property type="match status" value="1"/>
</dbReference>
<dbReference type="EMBL" id="JAWSTH010000185">
    <property type="protein sequence ID" value="MDW5598804.1"/>
    <property type="molecule type" value="Genomic_DNA"/>
</dbReference>
<gene>
    <name evidence="2" type="ORF">R7226_30885</name>
</gene>
<sequence>MTNLITRWRNAPALLAVGAALALSACGSDDDSASTSAATGASTTATTAAAQIDYAPIQDYLYEHTQRLITDTETLQRDAEAYYALAESADFDYARLLATRGPEVQRLVTQLQRDLRTANPSYEEMEGVVAGVPELADFDVIIDAGGDASDPENAVPFSIRTPAGKTYRQPGNFFALVETSVFGTEPRFTVRGVRPDLNGDGRVVFGEALPDADFLVATARDFHTTAQELDDAAHRWEPAPEDVFTAVVVMTPTMSEYFEAWKNSRFVAGDRATESGFVGTSRLSDIADILGGLVLVYDSIEPSIAGVDAEQAKQTGTSLRRLTAFAERLRDEEADGRRFTASDADTLGGEAQDQAEAIAGQVSQAAAQLNITLEN</sequence>
<evidence type="ECO:0000256" key="1">
    <source>
        <dbReference type="SAM" id="SignalP"/>
    </source>
</evidence>
<dbReference type="PROSITE" id="PS51257">
    <property type="entry name" value="PROKAR_LIPOPROTEIN"/>
    <property type="match status" value="1"/>
</dbReference>
<feature type="chain" id="PRO_5046000713" description="Imelysin-like domain-containing protein" evidence="1">
    <location>
        <begin position="26"/>
        <end position="375"/>
    </location>
</feature>
<reference evidence="2 3" key="2">
    <citation type="submission" date="2023-10" db="EMBL/GenBank/DDBJ databases">
        <authorList>
            <person name="Han X.F."/>
        </authorList>
    </citation>
    <scope>NUCLEOTIDE SEQUENCE [LARGE SCALE GENOMIC DNA]</scope>
    <source>
        <strain evidence="2 3">KCTC 39840</strain>
    </source>
</reference>
<dbReference type="RefSeq" id="WP_318601391.1">
    <property type="nucleotide sequence ID" value="NZ_JAWSTH010000185.1"/>
</dbReference>
<evidence type="ECO:0000313" key="3">
    <source>
        <dbReference type="Proteomes" id="UP001284601"/>
    </source>
</evidence>
<organism evidence="2 3">
    <name type="scientific">Conexibacter stalactiti</name>
    <dbReference type="NCBI Taxonomy" id="1940611"/>
    <lineage>
        <taxon>Bacteria</taxon>
        <taxon>Bacillati</taxon>
        <taxon>Actinomycetota</taxon>
        <taxon>Thermoleophilia</taxon>
        <taxon>Solirubrobacterales</taxon>
        <taxon>Conexibacteraceae</taxon>
        <taxon>Conexibacter</taxon>
    </lineage>
</organism>
<keyword evidence="1" id="KW-0732">Signal</keyword>
<reference evidence="3" key="1">
    <citation type="submission" date="2023-07" db="EMBL/GenBank/DDBJ databases">
        <title>Conexibacter stalactiti sp. nov., isolated from stalactites in a lava cave and emended description of the genus Conexibacter.</title>
        <authorList>
            <person name="Lee S.D."/>
        </authorList>
    </citation>
    <scope>NUCLEOTIDE SEQUENCE [LARGE SCALE GENOMIC DNA]</scope>
    <source>
        <strain evidence="3">KCTC 39840</strain>
    </source>
</reference>
<evidence type="ECO:0000313" key="2">
    <source>
        <dbReference type="EMBL" id="MDW5598804.1"/>
    </source>
</evidence>
<comment type="caution">
    <text evidence="2">The sequence shown here is derived from an EMBL/GenBank/DDBJ whole genome shotgun (WGS) entry which is preliminary data.</text>
</comment>
<proteinExistence type="predicted"/>
<accession>A0ABU4I3G2</accession>
<evidence type="ECO:0008006" key="4">
    <source>
        <dbReference type="Google" id="ProtNLM"/>
    </source>
</evidence>
<protein>
    <recommendedName>
        <fullName evidence="4">Imelysin-like domain-containing protein</fullName>
    </recommendedName>
</protein>
<feature type="signal peptide" evidence="1">
    <location>
        <begin position="1"/>
        <end position="25"/>
    </location>
</feature>
<dbReference type="Proteomes" id="UP001284601">
    <property type="component" value="Unassembled WGS sequence"/>
</dbReference>
<keyword evidence="3" id="KW-1185">Reference proteome</keyword>
<dbReference type="InterPro" id="IPR038352">
    <property type="entry name" value="Imelysin_sf"/>
</dbReference>
<name>A0ABU4I3G2_9ACTN</name>